<accession>A0A4Q0XTF2</accession>
<dbReference type="RefSeq" id="WP_128995484.1">
    <property type="nucleotide sequence ID" value="NZ_PDKN01000002.1"/>
</dbReference>
<gene>
    <name evidence="2" type="ORF">CRV04_03790</name>
</gene>
<sequence length="136" mass="15172">MKVVTGVVGNDIHVVANRLIELSLKARGFEVFNLGVNTYLEEFIDAVIETDADILLISSLNGEAEGWCREVNFLKNKYGKLLDDVVFMIGGNLVVGTGSAEDIVPRFKNYGFDLVFHQVDLNTGLDELEKFMSERK</sequence>
<dbReference type="SUPFAM" id="SSF52242">
    <property type="entry name" value="Cobalamin (vitamin B12)-binding domain"/>
    <property type="match status" value="1"/>
</dbReference>
<dbReference type="NCBIfam" id="NF002612">
    <property type="entry name" value="PRK02261.1"/>
    <property type="match status" value="1"/>
</dbReference>
<dbReference type="Proteomes" id="UP000290657">
    <property type="component" value="Unassembled WGS sequence"/>
</dbReference>
<comment type="caution">
    <text evidence="2">The sequence shown here is derived from an EMBL/GenBank/DDBJ whole genome shotgun (WGS) entry which is preliminary data.</text>
</comment>
<dbReference type="Gene3D" id="3.40.50.280">
    <property type="entry name" value="Cobalamin-binding domain"/>
    <property type="match status" value="1"/>
</dbReference>
<proteinExistence type="predicted"/>
<evidence type="ECO:0000313" key="3">
    <source>
        <dbReference type="Proteomes" id="UP000290657"/>
    </source>
</evidence>
<reference evidence="2 3" key="1">
    <citation type="submission" date="2017-10" db="EMBL/GenBank/DDBJ databases">
        <title>Genomics of the genus Arcobacter.</title>
        <authorList>
            <person name="Perez-Cataluna A."/>
            <person name="Figueras M.J."/>
        </authorList>
    </citation>
    <scope>NUCLEOTIDE SEQUENCE [LARGE SCALE GENOMIC DNA]</scope>
    <source>
        <strain evidence="2 3">CECT 8987</strain>
    </source>
</reference>
<dbReference type="InterPro" id="IPR006158">
    <property type="entry name" value="Cobalamin-bd"/>
</dbReference>
<name>A0A4Q0XTF2_9BACT</name>
<dbReference type="EMBL" id="PDKN01000002">
    <property type="protein sequence ID" value="RXJ60135.1"/>
    <property type="molecule type" value="Genomic_DNA"/>
</dbReference>
<protein>
    <submittedName>
        <fullName evidence="2">Methylaspartate mutase subunit S</fullName>
    </submittedName>
</protein>
<dbReference type="GO" id="GO:0031419">
    <property type="term" value="F:cobalamin binding"/>
    <property type="evidence" value="ECO:0007669"/>
    <property type="project" value="InterPro"/>
</dbReference>
<dbReference type="AlphaFoldDB" id="A0A4Q0XTF2"/>
<keyword evidence="3" id="KW-1185">Reference proteome</keyword>
<organism evidence="2 3">
    <name type="scientific">Candidatus Marinarcus aquaticus</name>
    <dbReference type="NCBI Taxonomy" id="2044504"/>
    <lineage>
        <taxon>Bacteria</taxon>
        <taxon>Pseudomonadati</taxon>
        <taxon>Campylobacterota</taxon>
        <taxon>Epsilonproteobacteria</taxon>
        <taxon>Campylobacterales</taxon>
        <taxon>Arcobacteraceae</taxon>
        <taxon>Candidatus Marinarcus</taxon>
    </lineage>
</organism>
<evidence type="ECO:0000259" key="1">
    <source>
        <dbReference type="PROSITE" id="PS51332"/>
    </source>
</evidence>
<feature type="domain" description="B12-binding" evidence="1">
    <location>
        <begin position="1"/>
        <end position="136"/>
    </location>
</feature>
<evidence type="ECO:0000313" key="2">
    <source>
        <dbReference type="EMBL" id="RXJ60135.1"/>
    </source>
</evidence>
<dbReference type="Pfam" id="PF02310">
    <property type="entry name" value="B12-binding"/>
    <property type="match status" value="1"/>
</dbReference>
<dbReference type="InterPro" id="IPR036724">
    <property type="entry name" value="Cobalamin-bd_sf"/>
</dbReference>
<dbReference type="PROSITE" id="PS51332">
    <property type="entry name" value="B12_BINDING"/>
    <property type="match status" value="1"/>
</dbReference>
<dbReference type="OrthoDB" id="9791348at2"/>
<dbReference type="GO" id="GO:0046872">
    <property type="term" value="F:metal ion binding"/>
    <property type="evidence" value="ECO:0007669"/>
    <property type="project" value="InterPro"/>
</dbReference>